<comment type="similarity">
    <text evidence="1">Belongs to the ATP-dependent AMP-binding enzyme family.</text>
</comment>
<dbReference type="InterPro" id="IPR045851">
    <property type="entry name" value="AMP-bd_C_sf"/>
</dbReference>
<dbReference type="NCBIfam" id="TIGR01217">
    <property type="entry name" value="ac_ac_CoA_syn"/>
    <property type="match status" value="1"/>
</dbReference>
<dbReference type="OrthoDB" id="9803968at2"/>
<evidence type="ECO:0000313" key="7">
    <source>
        <dbReference type="EMBL" id="GAF48324.1"/>
    </source>
</evidence>
<dbReference type="Pfam" id="PF00501">
    <property type="entry name" value="AMP-binding"/>
    <property type="match status" value="1"/>
</dbReference>
<dbReference type="EMBL" id="BAWF01000052">
    <property type="protein sequence ID" value="GAF48324.1"/>
    <property type="molecule type" value="Genomic_DNA"/>
</dbReference>
<dbReference type="RefSeq" id="WP_052033525.1">
    <property type="nucleotide sequence ID" value="NZ_BAWF01000052.1"/>
</dbReference>
<dbReference type="Gene3D" id="3.40.50.12780">
    <property type="entry name" value="N-terminal domain of ligase-like"/>
    <property type="match status" value="1"/>
</dbReference>
<keyword evidence="8" id="KW-1185">Reference proteome</keyword>
<dbReference type="Proteomes" id="UP000019491">
    <property type="component" value="Unassembled WGS sequence"/>
</dbReference>
<evidence type="ECO:0000256" key="2">
    <source>
        <dbReference type="ARBA" id="ARBA00022598"/>
    </source>
</evidence>
<proteinExistence type="inferred from homology"/>
<dbReference type="GO" id="GO:0005524">
    <property type="term" value="F:ATP binding"/>
    <property type="evidence" value="ECO:0007669"/>
    <property type="project" value="UniProtKB-KW"/>
</dbReference>
<sequence>MNQVATPRPDVDILRQPRSDVLETTDIGRFAKYVSARFTTEFTDYQSMWQWSVSNLEDFWSAVWDYYGIRSSTPPEKVMGKATMPGAEWFRGARLNYAEHLLNHDLAPRDTALIGYSQTRDPDTLTWEQLREAVARTQAGLQRLGVQKGDRVVAYLPNITETVIAYIATIGLGAIWASCAPEFGARSVIDRFAQLEPKVLLTISGYNYGDKAIDRRGEVDELRLAIPSLEHVVEVPYGPHPIASCLRWEDLLSEVGDLVFEQLPFDHPMCVLFSSGTTGLPKAIVHGHGGLLLEHTRTMGLTFDLRPSDRFMWFTTTAWMMWNIVVSSLLRRGTAVLFDGNPMHPGLDHQFALASQTDAAVFGTSPSYLMACRKAGLTPKTHWQFDKLRQIGVTGAPLPAAGFDWVYDSFDEDILLNSVSGGTDVCGVLVGGSPWQPVVRGEISGPPLGVDAVALDDSGAVVVDQLGELCIRQPMPSMPLYFWNDGDGERYRRSYFDASPGVWRHGDWIMFRTQGSCVIAGRSDSTLNRGGVRLGTSEFYKLVEDGDFVDISDSLVVHLEDTEGGPGQLVLFVVHRPECDVHELRTELRATLRSQLSPRHVPDAIISIYTLPRTMTGKKLEAPIKKILKGAPPNSVVNPGAITDAAALNRLATYEPPKGQWHDAIIAETV</sequence>
<dbReference type="InterPro" id="IPR032387">
    <property type="entry name" value="ACAS_N"/>
</dbReference>
<feature type="domain" description="AMP-dependent synthetase/ligase" evidence="5">
    <location>
        <begin position="108"/>
        <end position="475"/>
    </location>
</feature>
<dbReference type="PANTHER" id="PTHR42921:SF1">
    <property type="entry name" value="ACETOACETYL-COA SYNTHETASE"/>
    <property type="match status" value="1"/>
</dbReference>
<dbReference type="PANTHER" id="PTHR42921">
    <property type="entry name" value="ACETOACETYL-COA SYNTHETASE"/>
    <property type="match status" value="1"/>
</dbReference>
<evidence type="ECO:0000259" key="6">
    <source>
        <dbReference type="Pfam" id="PF16177"/>
    </source>
</evidence>
<evidence type="ECO:0000256" key="1">
    <source>
        <dbReference type="ARBA" id="ARBA00006432"/>
    </source>
</evidence>
<dbReference type="GO" id="GO:0030729">
    <property type="term" value="F:acetoacetate-CoA ligase activity"/>
    <property type="evidence" value="ECO:0007669"/>
    <property type="project" value="InterPro"/>
</dbReference>
<feature type="domain" description="Acetyl-coenzyme A synthetase N-terminal" evidence="6">
    <location>
        <begin position="45"/>
        <end position="100"/>
    </location>
</feature>
<dbReference type="NCBIfam" id="NF002937">
    <property type="entry name" value="PRK03584.1"/>
    <property type="match status" value="1"/>
</dbReference>
<keyword evidence="3" id="KW-0547">Nucleotide-binding</keyword>
<dbReference type="InterPro" id="IPR020845">
    <property type="entry name" value="AMP-binding_CS"/>
</dbReference>
<gene>
    <name evidence="7" type="ORF">RW1_052_00310</name>
</gene>
<name>X0PXS6_RHOWR</name>
<dbReference type="AlphaFoldDB" id="X0PXS6"/>
<dbReference type="GO" id="GO:0006629">
    <property type="term" value="P:lipid metabolic process"/>
    <property type="evidence" value="ECO:0007669"/>
    <property type="project" value="InterPro"/>
</dbReference>
<protein>
    <submittedName>
        <fullName evidence="7">Putative acetoacetyl-coenzyme A synthetase</fullName>
    </submittedName>
</protein>
<dbReference type="InterPro" id="IPR005914">
    <property type="entry name" value="Acac_CoA_synth"/>
</dbReference>
<dbReference type="InterPro" id="IPR000873">
    <property type="entry name" value="AMP-dep_synth/lig_dom"/>
</dbReference>
<keyword evidence="2" id="KW-0436">Ligase</keyword>
<dbReference type="Gene3D" id="3.30.300.30">
    <property type="match status" value="1"/>
</dbReference>
<evidence type="ECO:0000259" key="5">
    <source>
        <dbReference type="Pfam" id="PF00501"/>
    </source>
</evidence>
<dbReference type="SUPFAM" id="SSF56801">
    <property type="entry name" value="Acetyl-CoA synthetase-like"/>
    <property type="match status" value="1"/>
</dbReference>
<evidence type="ECO:0000256" key="3">
    <source>
        <dbReference type="ARBA" id="ARBA00022741"/>
    </source>
</evidence>
<comment type="caution">
    <text evidence="7">The sequence shown here is derived from an EMBL/GenBank/DDBJ whole genome shotgun (WGS) entry which is preliminary data.</text>
</comment>
<keyword evidence="4" id="KW-0067">ATP-binding</keyword>
<dbReference type="InterPro" id="IPR042099">
    <property type="entry name" value="ANL_N_sf"/>
</dbReference>
<accession>X0PXS6</accession>
<organism evidence="7 8">
    <name type="scientific">Rhodococcus wratislaviensis NBRC 100605</name>
    <dbReference type="NCBI Taxonomy" id="1219028"/>
    <lineage>
        <taxon>Bacteria</taxon>
        <taxon>Bacillati</taxon>
        <taxon>Actinomycetota</taxon>
        <taxon>Actinomycetes</taxon>
        <taxon>Mycobacteriales</taxon>
        <taxon>Nocardiaceae</taxon>
        <taxon>Rhodococcus</taxon>
    </lineage>
</organism>
<dbReference type="PROSITE" id="PS00455">
    <property type="entry name" value="AMP_BINDING"/>
    <property type="match status" value="1"/>
</dbReference>
<reference evidence="7 8" key="1">
    <citation type="submission" date="2014-02" db="EMBL/GenBank/DDBJ databases">
        <title>Whole genome shotgun sequence of Rhodococcus wratislaviensis NBRC 100605.</title>
        <authorList>
            <person name="Hosoyama A."/>
            <person name="Tsuchikane K."/>
            <person name="Yoshida I."/>
            <person name="Ohji S."/>
            <person name="Ichikawa N."/>
            <person name="Yamazoe A."/>
            <person name="Fujita N."/>
        </authorList>
    </citation>
    <scope>NUCLEOTIDE SEQUENCE [LARGE SCALE GENOMIC DNA]</scope>
    <source>
        <strain evidence="7 8">NBRC 100605</strain>
    </source>
</reference>
<evidence type="ECO:0000313" key="8">
    <source>
        <dbReference type="Proteomes" id="UP000019491"/>
    </source>
</evidence>
<dbReference type="Pfam" id="PF16177">
    <property type="entry name" value="ACAS_N"/>
    <property type="match status" value="1"/>
</dbReference>
<evidence type="ECO:0000256" key="4">
    <source>
        <dbReference type="ARBA" id="ARBA00022840"/>
    </source>
</evidence>